<dbReference type="SUPFAM" id="SSF48371">
    <property type="entry name" value="ARM repeat"/>
    <property type="match status" value="1"/>
</dbReference>
<dbReference type="InterPro" id="IPR013878">
    <property type="entry name" value="Mo25"/>
</dbReference>
<dbReference type="InterPro" id="IPR016024">
    <property type="entry name" value="ARM-type_fold"/>
</dbReference>
<dbReference type="Gene3D" id="1.25.10.10">
    <property type="entry name" value="Leucine-rich Repeat Variant"/>
    <property type="match status" value="1"/>
</dbReference>
<dbReference type="PANTHER" id="PTHR10182">
    <property type="entry name" value="CALCIUM-BINDING PROTEIN 39-RELATED"/>
    <property type="match status" value="1"/>
</dbReference>
<comment type="similarity">
    <text evidence="1">Belongs to the Mo25 family.</text>
</comment>
<keyword evidence="3" id="KW-1185">Reference proteome</keyword>
<gene>
    <name evidence="2" type="ORF">PAPYR_3009</name>
</gene>
<proteinExistence type="inferred from homology"/>
<evidence type="ECO:0000313" key="3">
    <source>
        <dbReference type="Proteomes" id="UP001141327"/>
    </source>
</evidence>
<dbReference type="PANTHER" id="PTHR10182:SF3">
    <property type="entry name" value="PROTEIN MO25"/>
    <property type="match status" value="1"/>
</dbReference>
<dbReference type="InterPro" id="IPR011989">
    <property type="entry name" value="ARM-like"/>
</dbReference>
<name>A0ABQ8UNK6_9EUKA</name>
<dbReference type="EMBL" id="JAPMOS010000011">
    <property type="protein sequence ID" value="KAJ4460767.1"/>
    <property type="molecule type" value="Genomic_DNA"/>
</dbReference>
<reference evidence="2" key="1">
    <citation type="journal article" date="2022" name="bioRxiv">
        <title>Genomics of Preaxostyla Flagellates Illuminates Evolutionary Transitions and the Path Towards Mitochondrial Loss.</title>
        <authorList>
            <person name="Novak L.V.F."/>
            <person name="Treitli S.C."/>
            <person name="Pyrih J."/>
            <person name="Halakuc P."/>
            <person name="Pipaliya S.V."/>
            <person name="Vacek V."/>
            <person name="Brzon O."/>
            <person name="Soukal P."/>
            <person name="Eme L."/>
            <person name="Dacks J.B."/>
            <person name="Karnkowska A."/>
            <person name="Elias M."/>
            <person name="Hampl V."/>
        </authorList>
    </citation>
    <scope>NUCLEOTIDE SEQUENCE</scope>
    <source>
        <strain evidence="2">RCP-MX</strain>
    </source>
</reference>
<sequence>MSFSFFKKKKSPVELVRGIQEILHTLPERQRDPRNMEKTVEELSKLLAATKVVLYGDAENEANPESIAQLVSETVQSDILPLLITNLEVAEFESRKDIAMIFNAILRREVGGQSVVQYLLVHPEVIETLVRSYENVPIALTAGNMLRELLSYEVLARQLLESESFYKFFSYVEMSNFDVSSDAFATFKDLLTRHKAMVADFLARNYDRVMSSYATLLNSQNYVTRRQSIKLLGELLLDRANFSIMTHYISEPNNLKSMMMLLRDHSKNIQFEAFHVFKVFVANPQKPAPIVEILAKNKDKLIQFLTNFHNDKEDEQFNEEKQLLLREIARL</sequence>
<comment type="caution">
    <text evidence="2">The sequence shown here is derived from an EMBL/GenBank/DDBJ whole genome shotgun (WGS) entry which is preliminary data.</text>
</comment>
<evidence type="ECO:0000256" key="1">
    <source>
        <dbReference type="ARBA" id="ARBA00011012"/>
    </source>
</evidence>
<dbReference type="Pfam" id="PF08569">
    <property type="entry name" value="Mo25"/>
    <property type="match status" value="1"/>
</dbReference>
<dbReference type="Proteomes" id="UP001141327">
    <property type="component" value="Unassembled WGS sequence"/>
</dbReference>
<evidence type="ECO:0000313" key="2">
    <source>
        <dbReference type="EMBL" id="KAJ4460767.1"/>
    </source>
</evidence>
<organism evidence="2 3">
    <name type="scientific">Paratrimastix pyriformis</name>
    <dbReference type="NCBI Taxonomy" id="342808"/>
    <lineage>
        <taxon>Eukaryota</taxon>
        <taxon>Metamonada</taxon>
        <taxon>Preaxostyla</taxon>
        <taxon>Paratrimastigidae</taxon>
        <taxon>Paratrimastix</taxon>
    </lineage>
</organism>
<accession>A0ABQ8UNK6</accession>
<protein>
    <submittedName>
        <fullName evidence="2">Calcium-binding protein 39</fullName>
    </submittedName>
</protein>